<organism evidence="1 2">
    <name type="scientific">Alosa alosa</name>
    <name type="common">allis shad</name>
    <dbReference type="NCBI Taxonomy" id="278164"/>
    <lineage>
        <taxon>Eukaryota</taxon>
        <taxon>Metazoa</taxon>
        <taxon>Chordata</taxon>
        <taxon>Craniata</taxon>
        <taxon>Vertebrata</taxon>
        <taxon>Euteleostomi</taxon>
        <taxon>Actinopterygii</taxon>
        <taxon>Neopterygii</taxon>
        <taxon>Teleostei</taxon>
        <taxon>Clupei</taxon>
        <taxon>Clupeiformes</taxon>
        <taxon>Clupeoidei</taxon>
        <taxon>Clupeidae</taxon>
        <taxon>Alosa</taxon>
    </lineage>
</organism>
<comment type="caution">
    <text evidence="1">The sequence shown here is derived from an EMBL/GenBank/DDBJ whole genome shotgun (WGS) entry which is preliminary data.</text>
</comment>
<dbReference type="SMART" id="SM00367">
    <property type="entry name" value="LRR_CC"/>
    <property type="match status" value="3"/>
</dbReference>
<dbReference type="GO" id="GO:0019005">
    <property type="term" value="C:SCF ubiquitin ligase complex"/>
    <property type="evidence" value="ECO:0007669"/>
    <property type="project" value="TreeGrafter"/>
</dbReference>
<keyword evidence="2" id="KW-1185">Reference proteome</keyword>
<accession>A0AAV6H2A5</accession>
<name>A0AAV6H2A5_9TELE</name>
<proteinExistence type="predicted"/>
<dbReference type="Gene3D" id="3.80.10.10">
    <property type="entry name" value="Ribonuclease Inhibitor"/>
    <property type="match status" value="2"/>
</dbReference>
<gene>
    <name evidence="1" type="ORF">AALO_G00068220</name>
</gene>
<dbReference type="PANTHER" id="PTHR13318">
    <property type="entry name" value="PARTNER OF PAIRED, ISOFORM B-RELATED"/>
    <property type="match status" value="1"/>
</dbReference>
<dbReference type="Proteomes" id="UP000823561">
    <property type="component" value="Chromosome 5"/>
</dbReference>
<evidence type="ECO:0000313" key="1">
    <source>
        <dbReference type="EMBL" id="KAG5281174.1"/>
    </source>
</evidence>
<dbReference type="AlphaFoldDB" id="A0AAV6H2A5"/>
<dbReference type="EMBL" id="JADWDJ010000005">
    <property type="protein sequence ID" value="KAG5281174.1"/>
    <property type="molecule type" value="Genomic_DNA"/>
</dbReference>
<dbReference type="InterPro" id="IPR006553">
    <property type="entry name" value="Leu-rich_rpt_Cys-con_subtyp"/>
</dbReference>
<dbReference type="InterPro" id="IPR032675">
    <property type="entry name" value="LRR_dom_sf"/>
</dbReference>
<dbReference type="GO" id="GO:0031146">
    <property type="term" value="P:SCF-dependent proteasomal ubiquitin-dependent protein catabolic process"/>
    <property type="evidence" value="ECO:0007669"/>
    <property type="project" value="TreeGrafter"/>
</dbReference>
<reference evidence="1" key="1">
    <citation type="submission" date="2020-10" db="EMBL/GenBank/DDBJ databases">
        <title>Chromosome-scale genome assembly of the Allis shad, Alosa alosa.</title>
        <authorList>
            <person name="Margot Z."/>
            <person name="Christophe K."/>
            <person name="Cabau C."/>
            <person name="Louis A."/>
            <person name="Berthelot C."/>
            <person name="Parey E."/>
            <person name="Roest Crollius H."/>
            <person name="Montfort J."/>
            <person name="Robinson-Rechavi M."/>
            <person name="Bucao C."/>
            <person name="Bouchez O."/>
            <person name="Gislard M."/>
            <person name="Lluch J."/>
            <person name="Milhes M."/>
            <person name="Lampietro C."/>
            <person name="Lopez Roques C."/>
            <person name="Donnadieu C."/>
            <person name="Braasch I."/>
            <person name="Desvignes T."/>
            <person name="Postlethwait J."/>
            <person name="Bobe J."/>
            <person name="Guiguen Y."/>
        </authorList>
    </citation>
    <scope>NUCLEOTIDE SEQUENCE</scope>
    <source>
        <strain evidence="1">M-15738</strain>
        <tissue evidence="1">Blood</tissue>
    </source>
</reference>
<protein>
    <submittedName>
        <fullName evidence="1">Uncharacterized protein</fullName>
    </submittedName>
</protein>
<dbReference type="SUPFAM" id="SSF52047">
    <property type="entry name" value="RNI-like"/>
    <property type="match status" value="1"/>
</dbReference>
<evidence type="ECO:0000313" key="2">
    <source>
        <dbReference type="Proteomes" id="UP000823561"/>
    </source>
</evidence>
<sequence length="643" mass="71579">MPLFRQSEARGKTEGEKRVVKKRKYRFKDSDHHATLTRLCLLSIAENMNDVWVRDYAQNYMDQYFFRYIMGPFSQLPSDLLEELLSLLASRRLVTRAALHLMLVPQLRHLSLGRCTGLVTSNLCAIIGARCQALLSLDLGGGVSVSSPVLQELLGSLANLRSLSLAGSMCDVRVLQTLPTQCPMLRHLDVSRCHHLNPVSLLFLSPKHPQSPGLPVLRSLLALDIGFGEWEEDGQATAAFLLLSLPWLERVALEALGEACVLLRDRDFHKVEEFICRTQMPDFRDLWTERGNGDNVTGMDKAEEESFSLSEATNSCLWIQDSEDEDEGESNRIEGACHDFTGAMASENTRGNGALKVQQEDSLKGVCLTLRLRQVQGVSFGSLGPLGQLCPDLSVLTLDYSEEEEAVSGDHLARVLARWSASLRSLTLRFPGPLSKMARSVAAVGASLTTLTLEGVRADGLDPLLRLLHSCPQLTTLTIHMEPPRMHQEEESEEEDREEDLHALPCLPRLSCLALNFAFDQRQKRTPMSWRSLKGALWALLRGAPLLETVSLVAAPCPLNPVFRLVLDHPAIPMRASQSPALQHLRDLNLARSDVSMATVSRLVAMDIPLSTLDLSGCWAVTLHDIRRLGDTMRRQKLHIKWT</sequence>